<proteinExistence type="predicted"/>
<evidence type="ECO:0000313" key="1">
    <source>
        <dbReference type="EMBL" id="OUP15689.1"/>
    </source>
</evidence>
<sequence>MREIGAFNIDTLFGKTRQDYGHVSNKETNFGTATLVSLDKNMIIKNYPVHLSFDWNRNE</sequence>
<evidence type="ECO:0000313" key="2">
    <source>
        <dbReference type="Proteomes" id="UP000195950"/>
    </source>
</evidence>
<name>A0A1Y4IAY2_PARDI</name>
<protein>
    <submittedName>
        <fullName evidence="1">Uncharacterized protein</fullName>
    </submittedName>
</protein>
<organism evidence="1 2">
    <name type="scientific">Parabacteroides distasonis</name>
    <dbReference type="NCBI Taxonomy" id="823"/>
    <lineage>
        <taxon>Bacteria</taxon>
        <taxon>Pseudomonadati</taxon>
        <taxon>Bacteroidota</taxon>
        <taxon>Bacteroidia</taxon>
        <taxon>Bacteroidales</taxon>
        <taxon>Tannerellaceae</taxon>
        <taxon>Parabacteroides</taxon>
    </lineage>
</organism>
<gene>
    <name evidence="1" type="ORF">B5F32_17175</name>
</gene>
<dbReference type="Proteomes" id="UP000195950">
    <property type="component" value="Unassembled WGS sequence"/>
</dbReference>
<reference evidence="2" key="1">
    <citation type="submission" date="2017-04" db="EMBL/GenBank/DDBJ databases">
        <title>Function of individual gut microbiota members based on whole genome sequencing of pure cultures obtained from chicken caecum.</title>
        <authorList>
            <person name="Medvecky M."/>
            <person name="Cejkova D."/>
            <person name="Polansky O."/>
            <person name="Karasova D."/>
            <person name="Kubasova T."/>
            <person name="Cizek A."/>
            <person name="Rychlik I."/>
        </authorList>
    </citation>
    <scope>NUCLEOTIDE SEQUENCE [LARGE SCALE GENOMIC DNA]</scope>
    <source>
        <strain evidence="2">An199</strain>
    </source>
</reference>
<accession>A0A1Y4IAY2</accession>
<comment type="caution">
    <text evidence="1">The sequence shown here is derived from an EMBL/GenBank/DDBJ whole genome shotgun (WGS) entry which is preliminary data.</text>
</comment>
<dbReference type="EMBL" id="NFJX01000019">
    <property type="protein sequence ID" value="OUP15689.1"/>
    <property type="molecule type" value="Genomic_DNA"/>
</dbReference>
<dbReference type="AlphaFoldDB" id="A0A1Y4IAY2"/>